<sequence length="67" mass="7460">MPGPGAGGPIAEQFIKGGRANLEFYNTNRTGPDGAKAAEQRRRRPIRMVRLRPYKGFQFIVALPLFT</sequence>
<protein>
    <submittedName>
        <fullName evidence="1">Uncharacterized protein</fullName>
    </submittedName>
</protein>
<name>A0A834MHS8_RHYFE</name>
<reference evidence="1" key="1">
    <citation type="submission" date="2020-08" db="EMBL/GenBank/DDBJ databases">
        <title>Genome sequencing and assembly of the red palm weevil Rhynchophorus ferrugineus.</title>
        <authorList>
            <person name="Dias G.B."/>
            <person name="Bergman C.M."/>
            <person name="Manee M."/>
        </authorList>
    </citation>
    <scope>NUCLEOTIDE SEQUENCE</scope>
    <source>
        <strain evidence="1">AA-2017</strain>
        <tissue evidence="1">Whole larva</tissue>
    </source>
</reference>
<evidence type="ECO:0000313" key="2">
    <source>
        <dbReference type="Proteomes" id="UP000625711"/>
    </source>
</evidence>
<proteinExistence type="predicted"/>
<dbReference type="EMBL" id="JAACXV010000078">
    <property type="protein sequence ID" value="KAF7284366.1"/>
    <property type="molecule type" value="Genomic_DNA"/>
</dbReference>
<gene>
    <name evidence="1" type="ORF">GWI33_022154</name>
</gene>
<dbReference type="Proteomes" id="UP000625711">
    <property type="component" value="Unassembled WGS sequence"/>
</dbReference>
<dbReference type="AlphaFoldDB" id="A0A834MHS8"/>
<keyword evidence="2" id="KW-1185">Reference proteome</keyword>
<organism evidence="1 2">
    <name type="scientific">Rhynchophorus ferrugineus</name>
    <name type="common">Red palm weevil</name>
    <name type="synonym">Curculio ferrugineus</name>
    <dbReference type="NCBI Taxonomy" id="354439"/>
    <lineage>
        <taxon>Eukaryota</taxon>
        <taxon>Metazoa</taxon>
        <taxon>Ecdysozoa</taxon>
        <taxon>Arthropoda</taxon>
        <taxon>Hexapoda</taxon>
        <taxon>Insecta</taxon>
        <taxon>Pterygota</taxon>
        <taxon>Neoptera</taxon>
        <taxon>Endopterygota</taxon>
        <taxon>Coleoptera</taxon>
        <taxon>Polyphaga</taxon>
        <taxon>Cucujiformia</taxon>
        <taxon>Curculionidae</taxon>
        <taxon>Dryophthorinae</taxon>
        <taxon>Rhynchophorus</taxon>
    </lineage>
</organism>
<evidence type="ECO:0000313" key="1">
    <source>
        <dbReference type="EMBL" id="KAF7284366.1"/>
    </source>
</evidence>
<accession>A0A834MHS8</accession>
<comment type="caution">
    <text evidence="1">The sequence shown here is derived from an EMBL/GenBank/DDBJ whole genome shotgun (WGS) entry which is preliminary data.</text>
</comment>